<dbReference type="GO" id="GO:0051721">
    <property type="term" value="F:protein phosphatase 2A binding"/>
    <property type="evidence" value="ECO:0007669"/>
    <property type="project" value="TreeGrafter"/>
</dbReference>
<keyword evidence="6" id="KW-1185">Reference proteome</keyword>
<evidence type="ECO:0000256" key="3">
    <source>
        <dbReference type="SAM" id="MobiDB-lite"/>
    </source>
</evidence>
<evidence type="ECO:0000259" key="4">
    <source>
        <dbReference type="Pfam" id="PF24567"/>
    </source>
</evidence>
<dbReference type="Pfam" id="PF24567">
    <property type="entry name" value="ANKLE2_3rd"/>
    <property type="match status" value="1"/>
</dbReference>
<dbReference type="AlphaFoldDB" id="T1GZV2"/>
<evidence type="ECO:0000256" key="2">
    <source>
        <dbReference type="ARBA" id="ARBA00023306"/>
    </source>
</evidence>
<protein>
    <recommendedName>
        <fullName evidence="4">ANKLE2 third alpha/beta domain-containing protein</fullName>
    </recommendedName>
</protein>
<sequence>MTANSEGKLPKDIICSRLNEPSQELIDKITSLFEGRFYVPVIRSLDNSLPPVIGEPFSPAHMPDLNVDPLSPEVEIQAVAGPMTKEQAQTFRRRWKTPPRVQSPLSTSFTGSGSPYKTSPMKCQSNSTPEKPQPQSIIVNNNNN</sequence>
<organism evidence="5 6">
    <name type="scientific">Megaselia scalaris</name>
    <name type="common">Humpbacked fly</name>
    <name type="synonym">Phora scalaris</name>
    <dbReference type="NCBI Taxonomy" id="36166"/>
    <lineage>
        <taxon>Eukaryota</taxon>
        <taxon>Metazoa</taxon>
        <taxon>Ecdysozoa</taxon>
        <taxon>Arthropoda</taxon>
        <taxon>Hexapoda</taxon>
        <taxon>Insecta</taxon>
        <taxon>Pterygota</taxon>
        <taxon>Neoptera</taxon>
        <taxon>Endopterygota</taxon>
        <taxon>Diptera</taxon>
        <taxon>Brachycera</taxon>
        <taxon>Muscomorpha</taxon>
        <taxon>Platypezoidea</taxon>
        <taxon>Phoridae</taxon>
        <taxon>Megaseliini</taxon>
        <taxon>Megaselia</taxon>
    </lineage>
</organism>
<dbReference type="HOGENOM" id="CLU_1801293_0_0_1"/>
<accession>T1GZV2</accession>
<reference evidence="5" key="2">
    <citation type="submission" date="2015-06" db="UniProtKB">
        <authorList>
            <consortium name="EnsemblMetazoa"/>
        </authorList>
    </citation>
    <scope>IDENTIFICATION</scope>
</reference>
<evidence type="ECO:0000313" key="5">
    <source>
        <dbReference type="EnsemblMetazoa" id="MESCA009409-PA"/>
    </source>
</evidence>
<feature type="compositionally biased region" description="Polar residues" evidence="3">
    <location>
        <begin position="103"/>
        <end position="144"/>
    </location>
</feature>
<evidence type="ECO:0000313" key="6">
    <source>
        <dbReference type="Proteomes" id="UP000015102"/>
    </source>
</evidence>
<dbReference type="PANTHER" id="PTHR12349">
    <property type="entry name" value="ANKYRIN REPEAT AND LEM DOMAIN-CONTAINING PROTEIN 2"/>
    <property type="match status" value="1"/>
</dbReference>
<dbReference type="Proteomes" id="UP000015102">
    <property type="component" value="Unassembled WGS sequence"/>
</dbReference>
<name>T1GZV2_MEGSC</name>
<dbReference type="EnsemblMetazoa" id="MESCA009409-RA">
    <property type="protein sequence ID" value="MESCA009409-PA"/>
    <property type="gene ID" value="MESCA009409"/>
</dbReference>
<feature type="domain" description="ANKLE2 third alpha/beta" evidence="4">
    <location>
        <begin position="37"/>
        <end position="103"/>
    </location>
</feature>
<keyword evidence="1" id="KW-0040">ANK repeat</keyword>
<dbReference type="PANTHER" id="PTHR12349:SF4">
    <property type="entry name" value="ANKYRIN REPEAT AND LEM DOMAIN-CONTAINING PROTEIN 2"/>
    <property type="match status" value="1"/>
</dbReference>
<proteinExistence type="predicted"/>
<evidence type="ECO:0000256" key="1">
    <source>
        <dbReference type="ARBA" id="ARBA00023043"/>
    </source>
</evidence>
<feature type="region of interest" description="Disordered" evidence="3">
    <location>
        <begin position="88"/>
        <end position="144"/>
    </location>
</feature>
<dbReference type="EMBL" id="CAQQ02096287">
    <property type="status" value="NOT_ANNOTATED_CDS"/>
    <property type="molecule type" value="Genomic_DNA"/>
</dbReference>
<keyword evidence="2" id="KW-0131">Cell cycle</keyword>
<dbReference type="InterPro" id="IPR056237">
    <property type="entry name" value="ANKLE2_3rd"/>
</dbReference>
<dbReference type="GO" id="GO:0005783">
    <property type="term" value="C:endoplasmic reticulum"/>
    <property type="evidence" value="ECO:0007669"/>
    <property type="project" value="TreeGrafter"/>
</dbReference>
<dbReference type="STRING" id="36166.T1GZV2"/>
<reference evidence="6" key="1">
    <citation type="submission" date="2013-02" db="EMBL/GenBank/DDBJ databases">
        <authorList>
            <person name="Hughes D."/>
        </authorList>
    </citation>
    <scope>NUCLEOTIDE SEQUENCE</scope>
    <source>
        <strain>Durham</strain>
        <strain evidence="6">NC isolate 2 -- Noor lab</strain>
    </source>
</reference>